<dbReference type="Gene3D" id="3.10.450.50">
    <property type="match status" value="1"/>
</dbReference>
<organism evidence="3 4">
    <name type="scientific">Tsuneonella litorea</name>
    <dbReference type="NCBI Taxonomy" id="2976475"/>
    <lineage>
        <taxon>Bacteria</taxon>
        <taxon>Pseudomonadati</taxon>
        <taxon>Pseudomonadota</taxon>
        <taxon>Alphaproteobacteria</taxon>
        <taxon>Sphingomonadales</taxon>
        <taxon>Erythrobacteraceae</taxon>
        <taxon>Tsuneonella</taxon>
    </lineage>
</organism>
<feature type="chain" id="PRO_5040836842" evidence="1">
    <location>
        <begin position="23"/>
        <end position="159"/>
    </location>
</feature>
<dbReference type="Proteomes" id="UP001142648">
    <property type="component" value="Unassembled WGS sequence"/>
</dbReference>
<accession>A0A9X3AL39</accession>
<name>A0A9X3AL39_9SPHN</name>
<gene>
    <name evidence="3" type="ORF">N0B51_06995</name>
</gene>
<protein>
    <submittedName>
        <fullName evidence="3">Nuclear transport factor 2 family protein</fullName>
    </submittedName>
</protein>
<evidence type="ECO:0000256" key="1">
    <source>
        <dbReference type="SAM" id="SignalP"/>
    </source>
</evidence>
<sequence length="159" mass="16686">MKPVLVAPLFALFALIATEVPAGAEAGQPQHSTEELAVLQANEAVLRAVRDKDAKAFGDLTVNDLRVLAPGGRLEDKAMVIKGLGTVVGNLDNVETEAIIVGDTAIVTGKMQGNAAMEPFGKLPPMKYIATFVRTGEGWRMLSRAITPCASVAIEKGAC</sequence>
<dbReference type="InterPro" id="IPR027843">
    <property type="entry name" value="DUF4440"/>
</dbReference>
<dbReference type="RefSeq" id="WP_259961595.1">
    <property type="nucleotide sequence ID" value="NZ_JAOAMV010000003.1"/>
</dbReference>
<dbReference type="EMBL" id="JAOAMV010000003">
    <property type="protein sequence ID" value="MCT2558723.1"/>
    <property type="molecule type" value="Genomic_DNA"/>
</dbReference>
<evidence type="ECO:0000313" key="3">
    <source>
        <dbReference type="EMBL" id="MCT2558723.1"/>
    </source>
</evidence>
<evidence type="ECO:0000259" key="2">
    <source>
        <dbReference type="Pfam" id="PF14534"/>
    </source>
</evidence>
<proteinExistence type="predicted"/>
<keyword evidence="1" id="KW-0732">Signal</keyword>
<dbReference type="AlphaFoldDB" id="A0A9X3AL39"/>
<keyword evidence="4" id="KW-1185">Reference proteome</keyword>
<reference evidence="3" key="1">
    <citation type="submission" date="2022-09" db="EMBL/GenBank/DDBJ databases">
        <title>The genome sequence of Tsuneonella sp. YG55.</title>
        <authorList>
            <person name="Liu Y."/>
        </authorList>
    </citation>
    <scope>NUCLEOTIDE SEQUENCE</scope>
    <source>
        <strain evidence="3">YG55</strain>
    </source>
</reference>
<feature type="domain" description="DUF4440" evidence="2">
    <location>
        <begin position="39"/>
        <end position="141"/>
    </location>
</feature>
<dbReference type="InterPro" id="IPR032710">
    <property type="entry name" value="NTF2-like_dom_sf"/>
</dbReference>
<dbReference type="SUPFAM" id="SSF54427">
    <property type="entry name" value="NTF2-like"/>
    <property type="match status" value="1"/>
</dbReference>
<evidence type="ECO:0000313" key="4">
    <source>
        <dbReference type="Proteomes" id="UP001142648"/>
    </source>
</evidence>
<comment type="caution">
    <text evidence="3">The sequence shown here is derived from an EMBL/GenBank/DDBJ whole genome shotgun (WGS) entry which is preliminary data.</text>
</comment>
<feature type="signal peptide" evidence="1">
    <location>
        <begin position="1"/>
        <end position="22"/>
    </location>
</feature>
<dbReference type="Pfam" id="PF14534">
    <property type="entry name" value="DUF4440"/>
    <property type="match status" value="1"/>
</dbReference>